<dbReference type="KEGG" id="ppsc:EHS13_29585"/>
<dbReference type="PROSITE" id="PS50885">
    <property type="entry name" value="HAMP"/>
    <property type="match status" value="1"/>
</dbReference>
<evidence type="ECO:0000256" key="5">
    <source>
        <dbReference type="ARBA" id="ARBA00023136"/>
    </source>
</evidence>
<evidence type="ECO:0000256" key="1">
    <source>
        <dbReference type="ARBA" id="ARBA00004651"/>
    </source>
</evidence>
<evidence type="ECO:0000256" key="4">
    <source>
        <dbReference type="ARBA" id="ARBA00022679"/>
    </source>
</evidence>
<evidence type="ECO:0000313" key="8">
    <source>
        <dbReference type="EMBL" id="QGQ98736.1"/>
    </source>
</evidence>
<organism evidence="8 9">
    <name type="scientific">Paenibacillus psychroresistens</name>
    <dbReference type="NCBI Taxonomy" id="1778678"/>
    <lineage>
        <taxon>Bacteria</taxon>
        <taxon>Bacillati</taxon>
        <taxon>Bacillota</taxon>
        <taxon>Bacilli</taxon>
        <taxon>Bacillales</taxon>
        <taxon>Paenibacillaceae</taxon>
        <taxon>Paenibacillus</taxon>
    </lineage>
</organism>
<keyword evidence="3" id="KW-0597">Phosphoprotein</keyword>
<dbReference type="InterPro" id="IPR050640">
    <property type="entry name" value="Bact_2-comp_sensor_kinase"/>
</dbReference>
<evidence type="ECO:0000256" key="6">
    <source>
        <dbReference type="SAM" id="Phobius"/>
    </source>
</evidence>
<protein>
    <submittedName>
        <fullName evidence="8">HAMP domain-containing protein</fullName>
    </submittedName>
</protein>
<reference evidence="9" key="1">
    <citation type="submission" date="2018-11" db="EMBL/GenBank/DDBJ databases">
        <title>Complete genome sequence of Paenibacillus sp. ML311-T8.</title>
        <authorList>
            <person name="Nam Y.-D."/>
            <person name="Kang J."/>
            <person name="Chung W.-H."/>
            <person name="Park Y.S."/>
        </authorList>
    </citation>
    <scope>NUCLEOTIDE SEQUENCE [LARGE SCALE GENOMIC DNA]</scope>
    <source>
        <strain evidence="9">ML311-T8</strain>
    </source>
</reference>
<dbReference type="SMART" id="SM00304">
    <property type="entry name" value="HAMP"/>
    <property type="match status" value="1"/>
</dbReference>
<evidence type="ECO:0000313" key="9">
    <source>
        <dbReference type="Proteomes" id="UP000426246"/>
    </source>
</evidence>
<dbReference type="EMBL" id="CP034235">
    <property type="protein sequence ID" value="QGQ98736.1"/>
    <property type="molecule type" value="Genomic_DNA"/>
</dbReference>
<name>A0A6B8RTV2_9BACL</name>
<dbReference type="InterPro" id="IPR036890">
    <property type="entry name" value="HATPase_C_sf"/>
</dbReference>
<keyword evidence="6" id="KW-1133">Transmembrane helix</keyword>
<evidence type="ECO:0000259" key="7">
    <source>
        <dbReference type="PROSITE" id="PS50885"/>
    </source>
</evidence>
<dbReference type="InterPro" id="IPR003660">
    <property type="entry name" value="HAMP_dom"/>
</dbReference>
<feature type="transmembrane region" description="Helical" evidence="6">
    <location>
        <begin position="342"/>
        <end position="362"/>
    </location>
</feature>
<evidence type="ECO:0000256" key="2">
    <source>
        <dbReference type="ARBA" id="ARBA00022475"/>
    </source>
</evidence>
<dbReference type="Pfam" id="PF06580">
    <property type="entry name" value="His_kinase"/>
    <property type="match status" value="1"/>
</dbReference>
<dbReference type="GO" id="GO:0005886">
    <property type="term" value="C:plasma membrane"/>
    <property type="evidence" value="ECO:0007669"/>
    <property type="project" value="UniProtKB-SubCell"/>
</dbReference>
<comment type="subcellular location">
    <subcellularLocation>
        <location evidence="1">Cell membrane</location>
        <topology evidence="1">Multi-pass membrane protein</topology>
    </subcellularLocation>
</comment>
<dbReference type="PANTHER" id="PTHR34220:SF9">
    <property type="entry name" value="SIGNAL TRANSDUCTION HISTIDINE KINASE INTERNAL REGION DOMAIN-CONTAINING PROTEIN"/>
    <property type="match status" value="1"/>
</dbReference>
<dbReference type="Pfam" id="PF00672">
    <property type="entry name" value="HAMP"/>
    <property type="match status" value="1"/>
</dbReference>
<feature type="transmembrane region" description="Helical" evidence="6">
    <location>
        <begin position="65"/>
        <end position="86"/>
    </location>
</feature>
<dbReference type="SUPFAM" id="SSF158472">
    <property type="entry name" value="HAMP domain-like"/>
    <property type="match status" value="1"/>
</dbReference>
<gene>
    <name evidence="8" type="ORF">EHS13_29585</name>
</gene>
<feature type="domain" description="HAMP" evidence="7">
    <location>
        <begin position="363"/>
        <end position="415"/>
    </location>
</feature>
<dbReference type="AlphaFoldDB" id="A0A6B8RTV2"/>
<dbReference type="PANTHER" id="PTHR34220">
    <property type="entry name" value="SENSOR HISTIDINE KINASE YPDA"/>
    <property type="match status" value="1"/>
</dbReference>
<dbReference type="InterPro" id="IPR010559">
    <property type="entry name" value="Sig_transdc_His_kin_internal"/>
</dbReference>
<dbReference type="Gene3D" id="1.10.8.500">
    <property type="entry name" value="HAMP domain in histidine kinase"/>
    <property type="match status" value="1"/>
</dbReference>
<dbReference type="Gene3D" id="3.30.565.10">
    <property type="entry name" value="Histidine kinase-like ATPase, C-terminal domain"/>
    <property type="match status" value="1"/>
</dbReference>
<keyword evidence="6" id="KW-0812">Transmembrane</keyword>
<keyword evidence="9" id="KW-1185">Reference proteome</keyword>
<accession>A0A6B8RTV2</accession>
<evidence type="ECO:0000256" key="3">
    <source>
        <dbReference type="ARBA" id="ARBA00022553"/>
    </source>
</evidence>
<keyword evidence="5 6" id="KW-0472">Membrane</keyword>
<dbReference type="CDD" id="cd06225">
    <property type="entry name" value="HAMP"/>
    <property type="match status" value="1"/>
</dbReference>
<proteinExistence type="predicted"/>
<sequence>MNIILSLLQLYLPQLIALNSTFLYIHSTILNFLRSPLCLTSNSSYTRITQLRGVKLLRFINNLNIFPKLVLTFLVIIIPLIIISLATNIRSERLVRNEITSSMQAKVNYYLTALEYSFAPLISIQQQYLIDEDINNLAYTSSFMSDQLYTETFKSVQNKLTILKYMSSYVEDAFVYIPAFNRKVSAASFDPIHPDEAAAMNQLTDTYSSPFILFNNSLWMSRPYPSFTSIGKGFTLGLQISSSALQKSLSSFSINGNGGAMLMNEDLSWNEIGGNIPANIEKTKQTIKQNLLANQISGYESFQSNKTKYYAFYEKSPKLGLTLAIFVDENSFIGPIKQFATWLWWISIASILVILLFSYQIYQVIHTPLKQLTGAFRNVEKGNLSTQLSYRSKDEFNYLYLQFNRMVFRLDELINEVYVQKYQVKVAELKQLQSQINPHFLYNCFFNLYRLAKMHELDKVIPFTKNLGDYFKYVTKTADFVPLEQEINFCLSYVAIQNIRFEDHIQVEFGMIPEKFTALNVPKLFLQPLIENCYKHGLEDNSTGGLIQISFAENANYFEISVEDNGTILSDTMLEMIRAQLEQSDKMTDSEGLLNVKQRLMLHFGNAANLEVNRGKLGGLIVVVMIPIEEEINDVPSDDRR</sequence>
<dbReference type="GO" id="GO:0000155">
    <property type="term" value="F:phosphorelay sensor kinase activity"/>
    <property type="evidence" value="ECO:0007669"/>
    <property type="project" value="InterPro"/>
</dbReference>
<keyword evidence="4" id="KW-0808">Transferase</keyword>
<dbReference type="SUPFAM" id="SSF55874">
    <property type="entry name" value="ATPase domain of HSP90 chaperone/DNA topoisomerase II/histidine kinase"/>
    <property type="match status" value="1"/>
</dbReference>
<dbReference type="Proteomes" id="UP000426246">
    <property type="component" value="Chromosome"/>
</dbReference>
<keyword evidence="2" id="KW-1003">Cell membrane</keyword>
<dbReference type="Gene3D" id="3.30.450.20">
    <property type="entry name" value="PAS domain"/>
    <property type="match status" value="1"/>
</dbReference>